<feature type="active site" description="Nucleophile" evidence="5">
    <location>
        <position position="22"/>
    </location>
</feature>
<dbReference type="SUPFAM" id="SSF52788">
    <property type="entry name" value="Phosphotyrosine protein phosphatases I"/>
    <property type="match status" value="1"/>
</dbReference>
<dbReference type="CDD" id="cd16343">
    <property type="entry name" value="LMWPTP"/>
    <property type="match status" value="1"/>
</dbReference>
<evidence type="ECO:0000256" key="3">
    <source>
        <dbReference type="ARBA" id="ARBA00022801"/>
    </source>
</evidence>
<evidence type="ECO:0000256" key="5">
    <source>
        <dbReference type="PIRSR" id="PIRSR617867-1"/>
    </source>
</evidence>
<keyword evidence="4" id="KW-0904">Protein phosphatase</keyword>
<dbReference type="RefSeq" id="WP_115012409.1">
    <property type="nucleotide sequence ID" value="NZ_UGHV01000003.1"/>
</dbReference>
<dbReference type="Pfam" id="PF01451">
    <property type="entry name" value="LMWPc"/>
    <property type="match status" value="1"/>
</dbReference>
<protein>
    <recommendedName>
        <fullName evidence="2">protein-tyrosine-phosphatase</fullName>
        <ecNumber evidence="2">3.1.3.48</ecNumber>
    </recommendedName>
</protein>
<dbReference type="PANTHER" id="PTHR11717">
    <property type="entry name" value="LOW MOLECULAR WEIGHT PROTEIN TYROSINE PHOSPHATASE"/>
    <property type="match status" value="1"/>
</dbReference>
<dbReference type="OrthoDB" id="9784339at2"/>
<evidence type="ECO:0000313" key="8">
    <source>
        <dbReference type="Proteomes" id="UP000254841"/>
    </source>
</evidence>
<dbReference type="PRINTS" id="PR00719">
    <property type="entry name" value="LMWPTPASE"/>
</dbReference>
<keyword evidence="3 7" id="KW-0378">Hydrolase</keyword>
<feature type="active site" evidence="5">
    <location>
        <position position="28"/>
    </location>
</feature>
<dbReference type="InterPro" id="IPR036196">
    <property type="entry name" value="Ptyr_pPase_sf"/>
</dbReference>
<proteinExistence type="inferred from homology"/>
<dbReference type="InterPro" id="IPR023485">
    <property type="entry name" value="Ptyr_pPase"/>
</dbReference>
<evidence type="ECO:0000313" key="7">
    <source>
        <dbReference type="EMBL" id="STP06429.1"/>
    </source>
</evidence>
<sequence length="173" mass="18713">MKLESTFAHLREQERVKIVFVCLGNICRSPLAEGIANALYKPHANAPKLEFSSAGTSGFHNGDPIDPRSIAIARENGIDIAHYTSKQVSLYAHSDVDLLVAMDRSNYATLIAMGFESDKIALLGDFGLDGAEVPDPYYGGADGFAKVFAMLQSGISNLLASLSYSRSGVWKRL</sequence>
<evidence type="ECO:0000256" key="1">
    <source>
        <dbReference type="ARBA" id="ARBA00011063"/>
    </source>
</evidence>
<dbReference type="InterPro" id="IPR017867">
    <property type="entry name" value="Tyr_phospatase_low_mol_wt"/>
</dbReference>
<comment type="similarity">
    <text evidence="1">Belongs to the low molecular weight phosphotyrosine protein phosphatase family.</text>
</comment>
<accession>A0A377JL11</accession>
<name>A0A377JL11_9HELI</name>
<evidence type="ECO:0000256" key="4">
    <source>
        <dbReference type="ARBA" id="ARBA00022912"/>
    </source>
</evidence>
<dbReference type="PANTHER" id="PTHR11717:SF7">
    <property type="entry name" value="LOW MOLECULAR WEIGHT PHOSPHOTYROSINE PROTEIN PHOSPHATASE"/>
    <property type="match status" value="1"/>
</dbReference>
<feature type="domain" description="Phosphotyrosine protein phosphatase I" evidence="6">
    <location>
        <begin position="16"/>
        <end position="161"/>
    </location>
</feature>
<gene>
    <name evidence="7" type="primary">yfkJ</name>
    <name evidence="7" type="ORF">NCTC12410_01968</name>
</gene>
<dbReference type="Proteomes" id="UP000254841">
    <property type="component" value="Unassembled WGS sequence"/>
</dbReference>
<dbReference type="EMBL" id="UGHV01000003">
    <property type="protein sequence ID" value="STP06429.1"/>
    <property type="molecule type" value="Genomic_DNA"/>
</dbReference>
<reference evidence="7 8" key="1">
    <citation type="submission" date="2018-06" db="EMBL/GenBank/DDBJ databases">
        <authorList>
            <consortium name="Pathogen Informatics"/>
            <person name="Doyle S."/>
        </authorList>
    </citation>
    <scope>NUCLEOTIDE SEQUENCE [LARGE SCALE GENOMIC DNA]</scope>
    <source>
        <strain evidence="7 8">NCTC12410</strain>
    </source>
</reference>
<dbReference type="AlphaFoldDB" id="A0A377JL11"/>
<evidence type="ECO:0000256" key="2">
    <source>
        <dbReference type="ARBA" id="ARBA00013064"/>
    </source>
</evidence>
<evidence type="ECO:0000259" key="6">
    <source>
        <dbReference type="SMART" id="SM00226"/>
    </source>
</evidence>
<dbReference type="InterPro" id="IPR050438">
    <property type="entry name" value="LMW_PTPase"/>
</dbReference>
<dbReference type="SMART" id="SM00226">
    <property type="entry name" value="LMWPc"/>
    <property type="match status" value="1"/>
</dbReference>
<dbReference type="EC" id="3.1.3.48" evidence="2"/>
<dbReference type="Gene3D" id="3.40.50.2300">
    <property type="match status" value="1"/>
</dbReference>
<dbReference type="GO" id="GO:0004725">
    <property type="term" value="F:protein tyrosine phosphatase activity"/>
    <property type="evidence" value="ECO:0007669"/>
    <property type="project" value="UniProtKB-EC"/>
</dbReference>
<organism evidence="7 8">
    <name type="scientific">Helicobacter canis</name>
    <dbReference type="NCBI Taxonomy" id="29419"/>
    <lineage>
        <taxon>Bacteria</taxon>
        <taxon>Pseudomonadati</taxon>
        <taxon>Campylobacterota</taxon>
        <taxon>Epsilonproteobacteria</taxon>
        <taxon>Campylobacterales</taxon>
        <taxon>Helicobacteraceae</taxon>
        <taxon>Helicobacter</taxon>
    </lineage>
</organism>
<feature type="active site" description="Proton donor" evidence="5">
    <location>
        <position position="135"/>
    </location>
</feature>